<dbReference type="EMBL" id="MN740065">
    <property type="protein sequence ID" value="QHT86206.1"/>
    <property type="molecule type" value="Genomic_DNA"/>
</dbReference>
<reference evidence="1" key="1">
    <citation type="journal article" date="2020" name="Nature">
        <title>Giant virus diversity and host interactions through global metagenomics.</title>
        <authorList>
            <person name="Schulz F."/>
            <person name="Roux S."/>
            <person name="Paez-Espino D."/>
            <person name="Jungbluth S."/>
            <person name="Walsh D.A."/>
            <person name="Denef V.J."/>
            <person name="McMahon K.D."/>
            <person name="Konstantinidis K.T."/>
            <person name="Eloe-Fadrosh E.A."/>
            <person name="Kyrpides N.C."/>
            <person name="Woyke T."/>
        </authorList>
    </citation>
    <scope>NUCLEOTIDE SEQUENCE</scope>
    <source>
        <strain evidence="1">GVMAG-M-3300023184-186</strain>
    </source>
</reference>
<organism evidence="1">
    <name type="scientific">viral metagenome</name>
    <dbReference type="NCBI Taxonomy" id="1070528"/>
    <lineage>
        <taxon>unclassified sequences</taxon>
        <taxon>metagenomes</taxon>
        <taxon>organismal metagenomes</taxon>
    </lineage>
</organism>
<proteinExistence type="predicted"/>
<dbReference type="AlphaFoldDB" id="A0A6C0I1J2"/>
<accession>A0A6C0I1J2</accession>
<evidence type="ECO:0000313" key="1">
    <source>
        <dbReference type="EMBL" id="QHT86206.1"/>
    </source>
</evidence>
<name>A0A6C0I1J2_9ZZZZ</name>
<protein>
    <submittedName>
        <fullName evidence="1">Uncharacterized protein</fullName>
    </submittedName>
</protein>
<sequence>MYKYYIIILLLINIHFCKCLLLQQSLYIPIINAKKCNKKIIANLDDIIDYYHNKNIIGVMTHILPLFINYNKIEFVISYSKISSLLDIPKDNKFKNEIRTYIIINLGILAKKTNTEITIIYSKFLIPSIDYYIAQLCMQNNFEIDILKKKPISLFLQLAAPRINAMKFNNDNTISYHSINVKPLQNNDYNIISIKDFFE</sequence>